<keyword evidence="2" id="KW-1185">Reference proteome</keyword>
<evidence type="ECO:0000313" key="2">
    <source>
        <dbReference type="Proteomes" id="UP001363151"/>
    </source>
</evidence>
<name>A0ABR1G931_AURAN</name>
<reference evidence="1 2" key="1">
    <citation type="submission" date="2024-03" db="EMBL/GenBank/DDBJ databases">
        <title>Aureococcus anophagefferens CCMP1851 and Kratosvirus quantuckense: Draft genome of a second virus-susceptible host strain in the model system.</title>
        <authorList>
            <person name="Chase E."/>
            <person name="Truchon A.R."/>
            <person name="Schepens W."/>
            <person name="Wilhelm S.W."/>
        </authorList>
    </citation>
    <scope>NUCLEOTIDE SEQUENCE [LARGE SCALE GENOMIC DNA]</scope>
    <source>
        <strain evidence="1 2">CCMP1851</strain>
    </source>
</reference>
<organism evidence="1 2">
    <name type="scientific">Aureococcus anophagefferens</name>
    <name type="common">Harmful bloom alga</name>
    <dbReference type="NCBI Taxonomy" id="44056"/>
    <lineage>
        <taxon>Eukaryota</taxon>
        <taxon>Sar</taxon>
        <taxon>Stramenopiles</taxon>
        <taxon>Ochrophyta</taxon>
        <taxon>Pelagophyceae</taxon>
        <taxon>Pelagomonadales</taxon>
        <taxon>Pelagomonadaceae</taxon>
        <taxon>Aureococcus</taxon>
    </lineage>
</organism>
<accession>A0ABR1G931</accession>
<comment type="caution">
    <text evidence="1">The sequence shown here is derived from an EMBL/GenBank/DDBJ whole genome shotgun (WGS) entry which is preliminary data.</text>
</comment>
<protein>
    <submittedName>
        <fullName evidence="1">Uncharacterized protein</fullName>
    </submittedName>
</protein>
<sequence>MAGRRFETTMARDMERVASRLHEVDDRKTVCEKLRERKLGNTQTSIVFGFDEMNYQTDAQSRQKDILRKQDRGGAIDGKAMKKTLTATHFVLGNDDVKWTTNATQEDPTGRMHEFIGVLNADTTKKSSCYFGSDEMTYRTTARDSMDMDMDAASKQGTSNMRAQAKKLKAELSGHNFVLGNDVLNYSTTSATSFKYESESALAAQGTLIKEVKADLRKEHFNFGNEVVQYETDAQRSMKNGEITPARLGEMKHDAKAAQDLKIKLLATSVVIGDDPTYMR</sequence>
<proteinExistence type="predicted"/>
<dbReference type="Proteomes" id="UP001363151">
    <property type="component" value="Unassembled WGS sequence"/>
</dbReference>
<gene>
    <name evidence="1" type="ORF">SO694_0000438</name>
</gene>
<dbReference type="EMBL" id="JBBJCI010000040">
    <property type="protein sequence ID" value="KAK7249685.1"/>
    <property type="molecule type" value="Genomic_DNA"/>
</dbReference>
<evidence type="ECO:0000313" key="1">
    <source>
        <dbReference type="EMBL" id="KAK7249685.1"/>
    </source>
</evidence>